<sequence length="98" mass="10680">MISISKSDLFPRLIGVGSQTAKSPARGSEQVMIIADWPIRAQPKSHLGTLRKSQRVLHDMPKYLAVISILVWPSKSCRLGDCREALSLGGHARKVCGA</sequence>
<protein>
    <submittedName>
        <fullName evidence="1">Uncharacterized protein</fullName>
    </submittedName>
</protein>
<dbReference type="EMBL" id="JAWXYB010000001">
    <property type="protein sequence ID" value="MDX5929313.1"/>
    <property type="molecule type" value="Genomic_DNA"/>
</dbReference>
<reference evidence="1 2" key="1">
    <citation type="submission" date="2023-11" db="EMBL/GenBank/DDBJ databases">
        <title>MicrobeMod: A computational toolkit for identifying prokaryotic methylation and restriction-modification with nanopore sequencing.</title>
        <authorList>
            <person name="Crits-Christoph A."/>
            <person name="Kang S.C."/>
            <person name="Lee H."/>
            <person name="Ostrov N."/>
        </authorList>
    </citation>
    <scope>NUCLEOTIDE SEQUENCE [LARGE SCALE GENOMIC DNA]</scope>
    <source>
        <strain evidence="1 2">DSMZ 700</strain>
    </source>
</reference>
<organism evidence="1 2">
    <name type="scientific">Acidiphilium acidophilum</name>
    <name type="common">Thiobacillus acidophilus</name>
    <dbReference type="NCBI Taxonomy" id="76588"/>
    <lineage>
        <taxon>Bacteria</taxon>
        <taxon>Pseudomonadati</taxon>
        <taxon>Pseudomonadota</taxon>
        <taxon>Alphaproteobacteria</taxon>
        <taxon>Acetobacterales</taxon>
        <taxon>Acidocellaceae</taxon>
        <taxon>Acidiphilium</taxon>
    </lineage>
</organism>
<name>A0AAW9DLF1_ACIAO</name>
<proteinExistence type="predicted"/>
<evidence type="ECO:0000313" key="1">
    <source>
        <dbReference type="EMBL" id="MDX5929313.1"/>
    </source>
</evidence>
<keyword evidence="2" id="KW-1185">Reference proteome</keyword>
<gene>
    <name evidence="1" type="ORF">SIL87_00845</name>
</gene>
<evidence type="ECO:0000313" key="2">
    <source>
        <dbReference type="Proteomes" id="UP001279553"/>
    </source>
</evidence>
<dbReference type="Proteomes" id="UP001279553">
    <property type="component" value="Unassembled WGS sequence"/>
</dbReference>
<dbReference type="AlphaFoldDB" id="A0AAW9DLF1"/>
<comment type="caution">
    <text evidence="1">The sequence shown here is derived from an EMBL/GenBank/DDBJ whole genome shotgun (WGS) entry which is preliminary data.</text>
</comment>
<accession>A0AAW9DLF1</accession>